<keyword evidence="3 12" id="KW-0963">Cytoplasm</keyword>
<dbReference type="NCBIfam" id="TIGR01072">
    <property type="entry name" value="murA"/>
    <property type="match status" value="1"/>
</dbReference>
<dbReference type="GO" id="GO:0005737">
    <property type="term" value="C:cytoplasm"/>
    <property type="evidence" value="ECO:0007669"/>
    <property type="project" value="UniProtKB-SubCell"/>
</dbReference>
<name>A0A291QQT3_9BACT</name>
<dbReference type="KEGG" id="cbae:COR50_03540"/>
<dbReference type="Pfam" id="PF00275">
    <property type="entry name" value="EPSP_synthase"/>
    <property type="match status" value="1"/>
</dbReference>
<evidence type="ECO:0000256" key="7">
    <source>
        <dbReference type="ARBA" id="ARBA00022984"/>
    </source>
</evidence>
<evidence type="ECO:0000256" key="1">
    <source>
        <dbReference type="ARBA" id="ARBA00004496"/>
    </source>
</evidence>
<dbReference type="NCBIfam" id="NF006873">
    <property type="entry name" value="PRK09369.1"/>
    <property type="match status" value="1"/>
</dbReference>
<evidence type="ECO:0000256" key="11">
    <source>
        <dbReference type="ARBA" id="ARBA00047527"/>
    </source>
</evidence>
<evidence type="ECO:0000256" key="10">
    <source>
        <dbReference type="ARBA" id="ARBA00038367"/>
    </source>
</evidence>
<dbReference type="InterPro" id="IPR036968">
    <property type="entry name" value="Enolpyruvate_Tfrase_sf"/>
</dbReference>
<evidence type="ECO:0000256" key="3">
    <source>
        <dbReference type="ARBA" id="ARBA00022490"/>
    </source>
</evidence>
<dbReference type="GO" id="GO:0019277">
    <property type="term" value="P:UDP-N-acetylgalactosamine biosynthetic process"/>
    <property type="evidence" value="ECO:0007669"/>
    <property type="project" value="InterPro"/>
</dbReference>
<dbReference type="GO" id="GO:0071555">
    <property type="term" value="P:cell wall organization"/>
    <property type="evidence" value="ECO:0007669"/>
    <property type="project" value="UniProtKB-KW"/>
</dbReference>
<keyword evidence="8 12" id="KW-0131">Cell cycle</keyword>
<reference evidence="14 15" key="1">
    <citation type="submission" date="2017-10" db="EMBL/GenBank/DDBJ databases">
        <title>Paenichitinophaga pekingensis gen. nov., sp. nov., isolated from activated sludge.</title>
        <authorList>
            <person name="Jin D."/>
            <person name="Kong X."/>
            <person name="Deng Y."/>
            <person name="Bai Z."/>
        </authorList>
    </citation>
    <scope>NUCLEOTIDE SEQUENCE [LARGE SCALE GENOMIC DNA]</scope>
    <source>
        <strain evidence="14 15">13</strain>
    </source>
</reference>
<feature type="binding site" evidence="12">
    <location>
        <position position="320"/>
    </location>
    <ligand>
        <name>UDP-N-acetyl-alpha-D-glucosamine</name>
        <dbReference type="ChEBI" id="CHEBI:57705"/>
    </ligand>
</feature>
<dbReference type="UniPathway" id="UPA00219"/>
<dbReference type="InterPro" id="IPR001986">
    <property type="entry name" value="Enolpyruvate_Tfrase_dom"/>
</dbReference>
<evidence type="ECO:0000256" key="12">
    <source>
        <dbReference type="HAMAP-Rule" id="MF_00111"/>
    </source>
</evidence>
<dbReference type="PANTHER" id="PTHR43783:SF1">
    <property type="entry name" value="UDP-N-ACETYLGLUCOSAMINE 1-CARBOXYVINYLTRANSFERASE"/>
    <property type="match status" value="1"/>
</dbReference>
<comment type="function">
    <text evidence="12">Cell wall formation. Adds enolpyruvyl to UDP-N-acetylglucosamine.</text>
</comment>
<dbReference type="AlphaFoldDB" id="A0A291QQT3"/>
<gene>
    <name evidence="12 14" type="primary">murA</name>
    <name evidence="14" type="ORF">COR50_03540</name>
</gene>
<dbReference type="InterPro" id="IPR013792">
    <property type="entry name" value="RNA3'P_cycl/enolpyr_Trfase_a/b"/>
</dbReference>
<evidence type="ECO:0000256" key="6">
    <source>
        <dbReference type="ARBA" id="ARBA00022960"/>
    </source>
</evidence>
<evidence type="ECO:0000256" key="8">
    <source>
        <dbReference type="ARBA" id="ARBA00023306"/>
    </source>
</evidence>
<organism evidence="14 15">
    <name type="scientific">Chitinophaga caeni</name>
    <dbReference type="NCBI Taxonomy" id="2029983"/>
    <lineage>
        <taxon>Bacteria</taxon>
        <taxon>Pseudomonadati</taxon>
        <taxon>Bacteroidota</taxon>
        <taxon>Chitinophagia</taxon>
        <taxon>Chitinophagales</taxon>
        <taxon>Chitinophagaceae</taxon>
        <taxon>Chitinophaga</taxon>
    </lineage>
</organism>
<keyword evidence="15" id="KW-1185">Reference proteome</keyword>
<evidence type="ECO:0000256" key="5">
    <source>
        <dbReference type="ARBA" id="ARBA00022679"/>
    </source>
</evidence>
<evidence type="ECO:0000313" key="14">
    <source>
        <dbReference type="EMBL" id="ATL46320.1"/>
    </source>
</evidence>
<dbReference type="PANTHER" id="PTHR43783">
    <property type="entry name" value="UDP-N-ACETYLGLUCOSAMINE 1-CARBOXYVINYLTRANSFERASE"/>
    <property type="match status" value="1"/>
</dbReference>
<dbReference type="Gene3D" id="3.65.10.10">
    <property type="entry name" value="Enolpyruvate transferase domain"/>
    <property type="match status" value="2"/>
</dbReference>
<dbReference type="OrthoDB" id="9803760at2"/>
<keyword evidence="7 12" id="KW-0573">Peptidoglycan synthesis</keyword>
<keyword evidence="9 12" id="KW-0961">Cell wall biogenesis/degradation</keyword>
<evidence type="ECO:0000256" key="4">
    <source>
        <dbReference type="ARBA" id="ARBA00022618"/>
    </source>
</evidence>
<proteinExistence type="inferred from homology"/>
<dbReference type="Proteomes" id="UP000220133">
    <property type="component" value="Chromosome"/>
</dbReference>
<comment type="subcellular location">
    <subcellularLocation>
        <location evidence="1 12">Cytoplasm</location>
    </subcellularLocation>
</comment>
<feature type="active site" description="Proton donor" evidence="12">
    <location>
        <position position="122"/>
    </location>
</feature>
<dbReference type="InterPro" id="IPR005750">
    <property type="entry name" value="UDP_GlcNAc_COvinyl_MurA"/>
</dbReference>
<evidence type="ECO:0000256" key="2">
    <source>
        <dbReference type="ARBA" id="ARBA00004752"/>
    </source>
</evidence>
<feature type="binding site" evidence="12">
    <location>
        <begin position="23"/>
        <end position="24"/>
    </location>
    <ligand>
        <name>phosphoenolpyruvate</name>
        <dbReference type="ChEBI" id="CHEBI:58702"/>
    </ligand>
</feature>
<dbReference type="GO" id="GO:0009252">
    <property type="term" value="P:peptidoglycan biosynthetic process"/>
    <property type="evidence" value="ECO:0007669"/>
    <property type="project" value="UniProtKB-UniRule"/>
</dbReference>
<feature type="binding site" evidence="12">
    <location>
        <position position="98"/>
    </location>
    <ligand>
        <name>UDP-N-acetyl-alpha-D-glucosamine</name>
        <dbReference type="ChEBI" id="CHEBI:57705"/>
    </ligand>
</feature>
<dbReference type="RefSeq" id="WP_098192708.1">
    <property type="nucleotide sequence ID" value="NZ_CP023777.1"/>
</dbReference>
<comment type="pathway">
    <text evidence="2 12">Cell wall biogenesis; peptidoglycan biosynthesis.</text>
</comment>
<evidence type="ECO:0000259" key="13">
    <source>
        <dbReference type="Pfam" id="PF00275"/>
    </source>
</evidence>
<feature type="domain" description="Enolpyruvate transferase" evidence="13">
    <location>
        <begin position="7"/>
        <end position="424"/>
    </location>
</feature>
<dbReference type="GO" id="GO:0051301">
    <property type="term" value="P:cell division"/>
    <property type="evidence" value="ECO:0007669"/>
    <property type="project" value="UniProtKB-KW"/>
</dbReference>
<dbReference type="EC" id="2.5.1.7" evidence="12"/>
<protein>
    <recommendedName>
        <fullName evidence="12">UDP-N-acetylglucosamine 1-carboxyvinyltransferase</fullName>
        <ecNumber evidence="12">2.5.1.7</ecNumber>
    </recommendedName>
    <alternativeName>
        <fullName evidence="12">Enoylpyruvate transferase</fullName>
    </alternativeName>
    <alternativeName>
        <fullName evidence="12">UDP-N-acetylglucosamine enolpyruvyl transferase</fullName>
        <shortName evidence="12">EPT</shortName>
    </alternativeName>
</protein>
<keyword evidence="6 12" id="KW-0133">Cell shape</keyword>
<sequence>MSSAFEVRGGQRLSGEIIPQGAKNEALQIISAVLLTPEKVVIHNIPDILDVNLMIELLGDMGVKLNRISRSVCEFQADEVDFEYMHSPEFKKKTGKLRGSVMFAGPLLARFGKAFIPKPGGDKIGRRRLDTHIIGFEKLGAKFVYETGDNYFRLESEQLKGAYMLLDEPSVTGTANIVMAAVMAKGTTTIYNAACEPYLQQLCKMLNGMGAKISGVGSNLLTIEGVTYLGGCEHTMLPDMIEIGSFIGLAAMTQSEITIKNAGIQHLGIIPEKFQQLGIQMEFRGDDIYIPSQEQYEIQTFIDGSILTISDHPWPGFTPDLLSIVLVVATQAKGSVLVHQKMFESRLFFVDKLIDMGAQIILCDPHRAAVIGLNRTHELRGITMTSPDIRAGVSLLIAALSAEGKSTIHNIDQIDRGYQYIDERLRNLGADIKRV</sequence>
<dbReference type="InterPro" id="IPR050068">
    <property type="entry name" value="MurA_subfamily"/>
</dbReference>
<dbReference type="GO" id="GO:0008360">
    <property type="term" value="P:regulation of cell shape"/>
    <property type="evidence" value="ECO:0007669"/>
    <property type="project" value="UniProtKB-KW"/>
</dbReference>
<comment type="catalytic activity">
    <reaction evidence="11 12">
        <text>phosphoenolpyruvate + UDP-N-acetyl-alpha-D-glucosamine = UDP-N-acetyl-3-O-(1-carboxyvinyl)-alpha-D-glucosamine + phosphate</text>
        <dbReference type="Rhea" id="RHEA:18681"/>
        <dbReference type="ChEBI" id="CHEBI:43474"/>
        <dbReference type="ChEBI" id="CHEBI:57705"/>
        <dbReference type="ChEBI" id="CHEBI:58702"/>
        <dbReference type="ChEBI" id="CHEBI:68483"/>
        <dbReference type="EC" id="2.5.1.7"/>
    </reaction>
</comment>
<comment type="similarity">
    <text evidence="10 12">Belongs to the EPSP synthase family. MurA subfamily.</text>
</comment>
<dbReference type="EMBL" id="CP023777">
    <property type="protein sequence ID" value="ATL46320.1"/>
    <property type="molecule type" value="Genomic_DNA"/>
</dbReference>
<dbReference type="SUPFAM" id="SSF55205">
    <property type="entry name" value="EPT/RTPC-like"/>
    <property type="match status" value="1"/>
</dbReference>
<dbReference type="CDD" id="cd01555">
    <property type="entry name" value="UdpNAET"/>
    <property type="match status" value="1"/>
</dbReference>
<feature type="binding site" evidence="12">
    <location>
        <position position="342"/>
    </location>
    <ligand>
        <name>UDP-N-acetyl-alpha-D-glucosamine</name>
        <dbReference type="ChEBI" id="CHEBI:57705"/>
    </ligand>
</feature>
<keyword evidence="5 12" id="KW-0808">Transferase</keyword>
<comment type="caution">
    <text evidence="12">Lacks conserved residue(s) required for the propagation of feature annotation.</text>
</comment>
<evidence type="ECO:0000313" key="15">
    <source>
        <dbReference type="Proteomes" id="UP000220133"/>
    </source>
</evidence>
<accession>A0A291QQT3</accession>
<keyword evidence="4 12" id="KW-0132">Cell division</keyword>
<dbReference type="HAMAP" id="MF_00111">
    <property type="entry name" value="MurA"/>
    <property type="match status" value="1"/>
</dbReference>
<dbReference type="GO" id="GO:0008760">
    <property type="term" value="F:UDP-N-acetylglucosamine 1-carboxyvinyltransferase activity"/>
    <property type="evidence" value="ECO:0007669"/>
    <property type="project" value="UniProtKB-UniRule"/>
</dbReference>
<evidence type="ECO:0000256" key="9">
    <source>
        <dbReference type="ARBA" id="ARBA00023316"/>
    </source>
</evidence>